<dbReference type="RefSeq" id="WP_379765403.1">
    <property type="nucleotide sequence ID" value="NZ_JBHSCL010000007.1"/>
</dbReference>
<evidence type="ECO:0000313" key="2">
    <source>
        <dbReference type="EMBL" id="MFC4221162.1"/>
    </source>
</evidence>
<evidence type="ECO:0008006" key="4">
    <source>
        <dbReference type="Google" id="ProtNLM"/>
    </source>
</evidence>
<gene>
    <name evidence="2" type="ORF">ACFOWS_13500</name>
</gene>
<dbReference type="EMBL" id="JBHSCL010000007">
    <property type="protein sequence ID" value="MFC4221162.1"/>
    <property type="molecule type" value="Genomic_DNA"/>
</dbReference>
<name>A0ABV8PMF2_9FLAO</name>
<reference evidence="3" key="1">
    <citation type="journal article" date="2019" name="Int. J. Syst. Evol. Microbiol.">
        <title>The Global Catalogue of Microorganisms (GCM) 10K type strain sequencing project: providing services to taxonomists for standard genome sequencing and annotation.</title>
        <authorList>
            <consortium name="The Broad Institute Genomics Platform"/>
            <consortium name="The Broad Institute Genome Sequencing Center for Infectious Disease"/>
            <person name="Wu L."/>
            <person name="Ma J."/>
        </authorList>
    </citation>
    <scope>NUCLEOTIDE SEQUENCE [LARGE SCALE GENOMIC DNA]</scope>
    <source>
        <strain evidence="3">CGMCC 1.15774</strain>
    </source>
</reference>
<comment type="caution">
    <text evidence="2">The sequence shown here is derived from an EMBL/GenBank/DDBJ whole genome shotgun (WGS) entry which is preliminary data.</text>
</comment>
<accession>A0ABV8PMF2</accession>
<keyword evidence="3" id="KW-1185">Reference proteome</keyword>
<organism evidence="2 3">
    <name type="scientific">Flagellimonas marina</name>
    <dbReference type="NCBI Taxonomy" id="1775168"/>
    <lineage>
        <taxon>Bacteria</taxon>
        <taxon>Pseudomonadati</taxon>
        <taxon>Bacteroidota</taxon>
        <taxon>Flavobacteriia</taxon>
        <taxon>Flavobacteriales</taxon>
        <taxon>Flavobacteriaceae</taxon>
        <taxon>Flagellimonas</taxon>
    </lineage>
</organism>
<evidence type="ECO:0000313" key="3">
    <source>
        <dbReference type="Proteomes" id="UP001595841"/>
    </source>
</evidence>
<proteinExistence type="predicted"/>
<evidence type="ECO:0000256" key="1">
    <source>
        <dbReference type="SAM" id="MobiDB-lite"/>
    </source>
</evidence>
<dbReference type="Proteomes" id="UP001595841">
    <property type="component" value="Unassembled WGS sequence"/>
</dbReference>
<protein>
    <recommendedName>
        <fullName evidence="4">YkuD domain-containing protein</fullName>
    </recommendedName>
</protein>
<sequence length="92" mass="10045">MIRDDVGFSIDITPDPRYGRSLLRVHPDGGSPGTQGCIGLTSSGDRLTIFEQTMESLLDVHSTLRLEVTGSYDGPDRGWNDNSISLTPPIRN</sequence>
<feature type="region of interest" description="Disordered" evidence="1">
    <location>
        <begin position="71"/>
        <end position="92"/>
    </location>
</feature>